<feature type="coiled-coil region" evidence="1">
    <location>
        <begin position="309"/>
        <end position="409"/>
    </location>
</feature>
<evidence type="ECO:0000313" key="3">
    <source>
        <dbReference type="EMBL" id="PMD41264.1"/>
    </source>
</evidence>
<organism evidence="3 4">
    <name type="scientific">Hyaloscypha variabilis (strain UAMH 11265 / GT02V1 / F)</name>
    <name type="common">Meliniomyces variabilis</name>
    <dbReference type="NCBI Taxonomy" id="1149755"/>
    <lineage>
        <taxon>Eukaryota</taxon>
        <taxon>Fungi</taxon>
        <taxon>Dikarya</taxon>
        <taxon>Ascomycota</taxon>
        <taxon>Pezizomycotina</taxon>
        <taxon>Leotiomycetes</taxon>
        <taxon>Helotiales</taxon>
        <taxon>Hyaloscyphaceae</taxon>
        <taxon>Hyaloscypha</taxon>
        <taxon>Hyaloscypha variabilis</taxon>
    </lineage>
</organism>
<feature type="compositionally biased region" description="Low complexity" evidence="2">
    <location>
        <begin position="32"/>
        <end position="49"/>
    </location>
</feature>
<keyword evidence="1" id="KW-0175">Coiled coil</keyword>
<feature type="region of interest" description="Disordered" evidence="2">
    <location>
        <begin position="74"/>
        <end position="109"/>
    </location>
</feature>
<feature type="compositionally biased region" description="Polar residues" evidence="2">
    <location>
        <begin position="79"/>
        <end position="89"/>
    </location>
</feature>
<sequence>MAYRARGGQRGGYMNQAPRGGRNDFRPRNHQHQFAQANQANQQPNQTNAMTLTPGSIANAPGFNQQFQSGTLAAVPSQADPSNATNQPSDPLRGGLAASTYSVPDRRPDPPFMAKMGQFALANRNADDPCSFCDKVMKDIEASKIHIRRVLTKRDLPQEYLDRMELVLTKEIIEPECENCRTVENERRQSQQIDRQTDRMFPRNQPYQHLTEHFDTYPDMKGPRVYSAARELAVCKQSVAELESKITVLDSEKIQLLSQADHAKNAIKSAEKRAGDAEAGARQLRASLTAQEKSLTEARKTPELDAYEIEKSAKTILRTEAKIHKAEDEARQLRAQLAEQKESSEAALLAATIRAENAELRIAELTADLAALGAFEPSQQLSAKAQDEINRLGRESNEHKDESKLLRQDQVSLQTKLDQQNSQILEMGKNANDMKAAFEMLHQQFIDIRAAATMKVENVESDRISMCQPEASTLKTNDAESTPSSLCPDNAGTMTIDAAVPPTPLC</sequence>
<feature type="region of interest" description="Disordered" evidence="2">
    <location>
        <begin position="1"/>
        <end position="52"/>
    </location>
</feature>
<proteinExistence type="predicted"/>
<dbReference type="Proteomes" id="UP000235786">
    <property type="component" value="Unassembled WGS sequence"/>
</dbReference>
<dbReference type="OrthoDB" id="10679678at2759"/>
<dbReference type="EMBL" id="KZ613944">
    <property type="protein sequence ID" value="PMD41264.1"/>
    <property type="molecule type" value="Genomic_DNA"/>
</dbReference>
<evidence type="ECO:0000256" key="1">
    <source>
        <dbReference type="SAM" id="Coils"/>
    </source>
</evidence>
<evidence type="ECO:0000313" key="4">
    <source>
        <dbReference type="Proteomes" id="UP000235786"/>
    </source>
</evidence>
<evidence type="ECO:0000256" key="2">
    <source>
        <dbReference type="SAM" id="MobiDB-lite"/>
    </source>
</evidence>
<reference evidence="3 4" key="1">
    <citation type="submission" date="2016-04" db="EMBL/GenBank/DDBJ databases">
        <title>A degradative enzymes factory behind the ericoid mycorrhizal symbiosis.</title>
        <authorList>
            <consortium name="DOE Joint Genome Institute"/>
            <person name="Martino E."/>
            <person name="Morin E."/>
            <person name="Grelet G."/>
            <person name="Kuo A."/>
            <person name="Kohler A."/>
            <person name="Daghino S."/>
            <person name="Barry K."/>
            <person name="Choi C."/>
            <person name="Cichocki N."/>
            <person name="Clum A."/>
            <person name="Copeland A."/>
            <person name="Hainaut M."/>
            <person name="Haridas S."/>
            <person name="Labutti K."/>
            <person name="Lindquist E."/>
            <person name="Lipzen A."/>
            <person name="Khouja H.-R."/>
            <person name="Murat C."/>
            <person name="Ohm R."/>
            <person name="Olson A."/>
            <person name="Spatafora J."/>
            <person name="Veneault-Fourrey C."/>
            <person name="Henrissat B."/>
            <person name="Grigoriev I."/>
            <person name="Martin F."/>
            <person name="Perotto S."/>
        </authorList>
    </citation>
    <scope>NUCLEOTIDE SEQUENCE [LARGE SCALE GENOMIC DNA]</scope>
    <source>
        <strain evidence="3 4">F</strain>
    </source>
</reference>
<gene>
    <name evidence="3" type="ORF">L207DRAFT_581712</name>
</gene>
<protein>
    <submittedName>
        <fullName evidence="3">Uncharacterized protein</fullName>
    </submittedName>
</protein>
<accession>A0A2J6RRX1</accession>
<name>A0A2J6RRX1_HYAVF</name>
<keyword evidence="4" id="KW-1185">Reference proteome</keyword>
<dbReference type="AlphaFoldDB" id="A0A2J6RRX1"/>